<dbReference type="STRING" id="905079.L1JSY7"/>
<feature type="repeat" description="RCC1" evidence="2">
    <location>
        <begin position="113"/>
        <end position="173"/>
    </location>
</feature>
<dbReference type="PRINTS" id="PR00633">
    <property type="entry name" value="RCCNDNSATION"/>
</dbReference>
<dbReference type="EnsemblProtists" id="EKX51414">
    <property type="protein sequence ID" value="EKX51414"/>
    <property type="gene ID" value="GUITHDRAFT_65947"/>
</dbReference>
<dbReference type="SUPFAM" id="SSF50985">
    <property type="entry name" value="RCC1/BLIP-II"/>
    <property type="match status" value="1"/>
</dbReference>
<dbReference type="Gene3D" id="2.130.10.30">
    <property type="entry name" value="Regulator of chromosome condensation 1/beta-lactamase-inhibitor protein II"/>
    <property type="match status" value="2"/>
</dbReference>
<dbReference type="PROSITE" id="PS50012">
    <property type="entry name" value="RCC1_3"/>
    <property type="match status" value="4"/>
</dbReference>
<evidence type="ECO:0000313" key="5">
    <source>
        <dbReference type="Proteomes" id="UP000011087"/>
    </source>
</evidence>
<dbReference type="InterPro" id="IPR009091">
    <property type="entry name" value="RCC1/BLIP-II"/>
</dbReference>
<evidence type="ECO:0000256" key="2">
    <source>
        <dbReference type="PROSITE-ProRule" id="PRU00235"/>
    </source>
</evidence>
<evidence type="ECO:0000313" key="3">
    <source>
        <dbReference type="EMBL" id="EKX51414.1"/>
    </source>
</evidence>
<protein>
    <submittedName>
        <fullName evidence="3 4">Uncharacterized protein</fullName>
    </submittedName>
</protein>
<proteinExistence type="predicted"/>
<reference evidence="4" key="3">
    <citation type="submission" date="2016-03" db="UniProtKB">
        <authorList>
            <consortium name="EnsemblProtists"/>
        </authorList>
    </citation>
    <scope>IDENTIFICATION</scope>
</reference>
<evidence type="ECO:0000313" key="4">
    <source>
        <dbReference type="EnsemblProtists" id="EKX51414"/>
    </source>
</evidence>
<feature type="repeat" description="RCC1" evidence="2">
    <location>
        <begin position="184"/>
        <end position="233"/>
    </location>
</feature>
<keyword evidence="5" id="KW-1185">Reference proteome</keyword>
<dbReference type="KEGG" id="gtt:GUITHDRAFT_65947"/>
<evidence type="ECO:0000256" key="1">
    <source>
        <dbReference type="ARBA" id="ARBA00022737"/>
    </source>
</evidence>
<accession>L1JSY7</accession>
<keyword evidence="1" id="KW-0677">Repeat</keyword>
<reference evidence="5" key="2">
    <citation type="submission" date="2012-11" db="EMBL/GenBank/DDBJ databases">
        <authorList>
            <person name="Kuo A."/>
            <person name="Curtis B.A."/>
            <person name="Tanifuji G."/>
            <person name="Burki F."/>
            <person name="Gruber A."/>
            <person name="Irimia M."/>
            <person name="Maruyama S."/>
            <person name="Arias M.C."/>
            <person name="Ball S.G."/>
            <person name="Gile G.H."/>
            <person name="Hirakawa Y."/>
            <person name="Hopkins J.F."/>
            <person name="Rensing S.A."/>
            <person name="Schmutz J."/>
            <person name="Symeonidi A."/>
            <person name="Elias M."/>
            <person name="Eveleigh R.J."/>
            <person name="Herman E.K."/>
            <person name="Klute M.J."/>
            <person name="Nakayama T."/>
            <person name="Obornik M."/>
            <person name="Reyes-Prieto A."/>
            <person name="Armbrust E.V."/>
            <person name="Aves S.J."/>
            <person name="Beiko R.G."/>
            <person name="Coutinho P."/>
            <person name="Dacks J.B."/>
            <person name="Durnford D.G."/>
            <person name="Fast N.M."/>
            <person name="Green B.R."/>
            <person name="Grisdale C."/>
            <person name="Hempe F."/>
            <person name="Henrissat B."/>
            <person name="Hoppner M.P."/>
            <person name="Ishida K.-I."/>
            <person name="Kim E."/>
            <person name="Koreny L."/>
            <person name="Kroth P.G."/>
            <person name="Liu Y."/>
            <person name="Malik S.-B."/>
            <person name="Maier U.G."/>
            <person name="McRose D."/>
            <person name="Mock T."/>
            <person name="Neilson J.A."/>
            <person name="Onodera N.T."/>
            <person name="Poole A.M."/>
            <person name="Pritham E.J."/>
            <person name="Richards T.A."/>
            <person name="Rocap G."/>
            <person name="Roy S.W."/>
            <person name="Sarai C."/>
            <person name="Schaack S."/>
            <person name="Shirato S."/>
            <person name="Slamovits C.H."/>
            <person name="Spencer D.F."/>
            <person name="Suzuki S."/>
            <person name="Worden A.Z."/>
            <person name="Zauner S."/>
            <person name="Barry K."/>
            <person name="Bell C."/>
            <person name="Bharti A.K."/>
            <person name="Crow J.A."/>
            <person name="Grimwood J."/>
            <person name="Kramer R."/>
            <person name="Lindquist E."/>
            <person name="Lucas S."/>
            <person name="Salamov A."/>
            <person name="McFadden G.I."/>
            <person name="Lane C.E."/>
            <person name="Keeling P.J."/>
            <person name="Gray M.W."/>
            <person name="Grigoriev I.V."/>
            <person name="Archibald J.M."/>
        </authorList>
    </citation>
    <scope>NUCLEOTIDE SEQUENCE</scope>
    <source>
        <strain evidence="5">CCMP2712</strain>
    </source>
</reference>
<dbReference type="OrthoDB" id="5370059at2759"/>
<sequence length="306" mass="32624">MCGNLGEDYEDEDDCDRPRWKSFPELEGSEIRSLCSCGQNVGVITEAGDIFTWGANNFGQVGIAPEDEDEAAHVCSPCKLPQLRSGLLRNGPPRQPAQLAVGRGHMACVTTTGELFTWGCNDHGQLGRDSSYKSTRQRDQNAFSAAPGHALDASYRATQVACGSDWTCVVLEEEGVFHAQTGRSMLLSFGRNDKGQCGHGHSSQRADMAFVKLSGVVRTLACGEGHTICVCWGDEVYAWGANECGQLGIGIQGGEHGHLAGLVSASGIGEDWIAEPCRVESLCGRRCVMVAAGLFHSAALVSSRVT</sequence>
<dbReference type="RefSeq" id="XP_005838394.1">
    <property type="nucleotide sequence ID" value="XM_005838337.1"/>
</dbReference>
<reference evidence="3 5" key="1">
    <citation type="journal article" date="2012" name="Nature">
        <title>Algal genomes reveal evolutionary mosaicism and the fate of nucleomorphs.</title>
        <authorList>
            <consortium name="DOE Joint Genome Institute"/>
            <person name="Curtis B.A."/>
            <person name="Tanifuji G."/>
            <person name="Burki F."/>
            <person name="Gruber A."/>
            <person name="Irimia M."/>
            <person name="Maruyama S."/>
            <person name="Arias M.C."/>
            <person name="Ball S.G."/>
            <person name="Gile G.H."/>
            <person name="Hirakawa Y."/>
            <person name="Hopkins J.F."/>
            <person name="Kuo A."/>
            <person name="Rensing S.A."/>
            <person name="Schmutz J."/>
            <person name="Symeonidi A."/>
            <person name="Elias M."/>
            <person name="Eveleigh R.J."/>
            <person name="Herman E.K."/>
            <person name="Klute M.J."/>
            <person name="Nakayama T."/>
            <person name="Obornik M."/>
            <person name="Reyes-Prieto A."/>
            <person name="Armbrust E.V."/>
            <person name="Aves S.J."/>
            <person name="Beiko R.G."/>
            <person name="Coutinho P."/>
            <person name="Dacks J.B."/>
            <person name="Durnford D.G."/>
            <person name="Fast N.M."/>
            <person name="Green B.R."/>
            <person name="Grisdale C.J."/>
            <person name="Hempel F."/>
            <person name="Henrissat B."/>
            <person name="Hoppner M.P."/>
            <person name="Ishida K."/>
            <person name="Kim E."/>
            <person name="Koreny L."/>
            <person name="Kroth P.G."/>
            <person name="Liu Y."/>
            <person name="Malik S.B."/>
            <person name="Maier U.G."/>
            <person name="McRose D."/>
            <person name="Mock T."/>
            <person name="Neilson J.A."/>
            <person name="Onodera N.T."/>
            <person name="Poole A.M."/>
            <person name="Pritham E.J."/>
            <person name="Richards T.A."/>
            <person name="Rocap G."/>
            <person name="Roy S.W."/>
            <person name="Sarai C."/>
            <person name="Schaack S."/>
            <person name="Shirato S."/>
            <person name="Slamovits C.H."/>
            <person name="Spencer D.F."/>
            <person name="Suzuki S."/>
            <person name="Worden A.Z."/>
            <person name="Zauner S."/>
            <person name="Barry K."/>
            <person name="Bell C."/>
            <person name="Bharti A.K."/>
            <person name="Crow J.A."/>
            <person name="Grimwood J."/>
            <person name="Kramer R."/>
            <person name="Lindquist E."/>
            <person name="Lucas S."/>
            <person name="Salamov A."/>
            <person name="McFadden G.I."/>
            <person name="Lane C.E."/>
            <person name="Keeling P.J."/>
            <person name="Gray M.W."/>
            <person name="Grigoriev I.V."/>
            <person name="Archibald J.M."/>
        </authorList>
    </citation>
    <scope>NUCLEOTIDE SEQUENCE</scope>
    <source>
        <strain evidence="3 5">CCMP2712</strain>
    </source>
</reference>
<dbReference type="InterPro" id="IPR000408">
    <property type="entry name" value="Reg_chr_condens"/>
</dbReference>
<dbReference type="PANTHER" id="PTHR22870:SF466">
    <property type="entry name" value="ANKYRIN REPEAT-CONTAINING PROTEIN"/>
    <property type="match status" value="1"/>
</dbReference>
<organism evidence="3">
    <name type="scientific">Guillardia theta (strain CCMP2712)</name>
    <name type="common">Cryptophyte</name>
    <dbReference type="NCBI Taxonomy" id="905079"/>
    <lineage>
        <taxon>Eukaryota</taxon>
        <taxon>Cryptophyceae</taxon>
        <taxon>Pyrenomonadales</taxon>
        <taxon>Geminigeraceae</taxon>
        <taxon>Guillardia</taxon>
    </lineage>
</organism>
<dbReference type="eggNOG" id="KOG0941">
    <property type="taxonomic scope" value="Eukaryota"/>
</dbReference>
<dbReference type="GeneID" id="17308102"/>
<dbReference type="Pfam" id="PF00415">
    <property type="entry name" value="RCC1"/>
    <property type="match status" value="4"/>
</dbReference>
<name>L1JSY7_GUITC</name>
<feature type="repeat" description="RCC1" evidence="2">
    <location>
        <begin position="48"/>
        <end position="112"/>
    </location>
</feature>
<dbReference type="EMBL" id="JH992975">
    <property type="protein sequence ID" value="EKX51414.1"/>
    <property type="molecule type" value="Genomic_DNA"/>
</dbReference>
<dbReference type="AlphaFoldDB" id="L1JSY7"/>
<dbReference type="PaxDb" id="55529-EKX51414"/>
<dbReference type="Proteomes" id="UP000011087">
    <property type="component" value="Unassembled WGS sequence"/>
</dbReference>
<gene>
    <name evidence="3" type="ORF">GUITHDRAFT_65947</name>
</gene>
<dbReference type="PROSITE" id="PS00626">
    <property type="entry name" value="RCC1_2"/>
    <property type="match status" value="1"/>
</dbReference>
<dbReference type="PANTHER" id="PTHR22870">
    <property type="entry name" value="REGULATOR OF CHROMOSOME CONDENSATION"/>
    <property type="match status" value="1"/>
</dbReference>
<dbReference type="HOGENOM" id="CLU_910427_0_0_1"/>
<feature type="repeat" description="RCC1" evidence="2">
    <location>
        <begin position="234"/>
        <end position="303"/>
    </location>
</feature>
<dbReference type="InterPro" id="IPR051210">
    <property type="entry name" value="Ub_ligase/GEF_domain"/>
</dbReference>